<proteinExistence type="predicted"/>
<keyword evidence="3" id="KW-1185">Reference proteome</keyword>
<reference evidence="2 3" key="1">
    <citation type="journal article" date="2014" name="Genome Biol. Evol.">
        <title>Comparative genomics and transcriptomics analyses reveal divergent lifestyle features of nematode endoparasitic fungus Hirsutella minnesotensis.</title>
        <authorList>
            <person name="Lai Y."/>
            <person name="Liu K."/>
            <person name="Zhang X."/>
            <person name="Zhang X."/>
            <person name="Li K."/>
            <person name="Wang N."/>
            <person name="Shu C."/>
            <person name="Wu Y."/>
            <person name="Wang C."/>
            <person name="Bushley K.E."/>
            <person name="Xiang M."/>
            <person name="Liu X."/>
        </authorList>
    </citation>
    <scope>NUCLEOTIDE SEQUENCE [LARGE SCALE GENOMIC DNA]</scope>
    <source>
        <strain evidence="2 3">3608</strain>
    </source>
</reference>
<dbReference type="Proteomes" id="UP000054481">
    <property type="component" value="Unassembled WGS sequence"/>
</dbReference>
<accession>A0A0F7ZIT1</accession>
<dbReference type="EMBL" id="KQ030802">
    <property type="protein sequence ID" value="KJZ68855.1"/>
    <property type="molecule type" value="Genomic_DNA"/>
</dbReference>
<sequence length="187" mass="19783">MVSTLLLPHTEATARMCSKRTLCTSEGDEAAQLESATSASAIDAGVPRNHKTQMPIPLSIFPSSITTTDSVLDGSSDFDYMSPCSPCGTANSPSPACEEPAVWFSTAPGPAPTPEIDHISEEYSAAILRTGSSLIPSYMSPGAINARAVLLNPYPPTTPQMISATETLKYSPPPCKENHSAKRRKLS</sequence>
<gene>
    <name evidence="2" type="ORF">HIM_11758</name>
</gene>
<evidence type="ECO:0000313" key="3">
    <source>
        <dbReference type="Proteomes" id="UP000054481"/>
    </source>
</evidence>
<name>A0A0F7ZIT1_9HYPO</name>
<protein>
    <submittedName>
        <fullName evidence="2">Uncharacterized protein</fullName>
    </submittedName>
</protein>
<evidence type="ECO:0000313" key="2">
    <source>
        <dbReference type="EMBL" id="KJZ68855.1"/>
    </source>
</evidence>
<dbReference type="AlphaFoldDB" id="A0A0F7ZIT1"/>
<evidence type="ECO:0000256" key="1">
    <source>
        <dbReference type="SAM" id="MobiDB-lite"/>
    </source>
</evidence>
<feature type="region of interest" description="Disordered" evidence="1">
    <location>
        <begin position="168"/>
        <end position="187"/>
    </location>
</feature>
<organism evidence="2 3">
    <name type="scientific">Hirsutella minnesotensis 3608</name>
    <dbReference type="NCBI Taxonomy" id="1043627"/>
    <lineage>
        <taxon>Eukaryota</taxon>
        <taxon>Fungi</taxon>
        <taxon>Dikarya</taxon>
        <taxon>Ascomycota</taxon>
        <taxon>Pezizomycotina</taxon>
        <taxon>Sordariomycetes</taxon>
        <taxon>Hypocreomycetidae</taxon>
        <taxon>Hypocreales</taxon>
        <taxon>Ophiocordycipitaceae</taxon>
        <taxon>Hirsutella</taxon>
    </lineage>
</organism>